<reference evidence="3" key="1">
    <citation type="journal article" date="2019" name="Int. J. Syst. Evol. Microbiol.">
        <title>The Global Catalogue of Microorganisms (GCM) 10K type strain sequencing project: providing services to taxonomists for standard genome sequencing and annotation.</title>
        <authorList>
            <consortium name="The Broad Institute Genomics Platform"/>
            <consortium name="The Broad Institute Genome Sequencing Center for Infectious Disease"/>
            <person name="Wu L."/>
            <person name="Ma J."/>
        </authorList>
    </citation>
    <scope>NUCLEOTIDE SEQUENCE [LARGE SCALE GENOMIC DNA]</scope>
    <source>
        <strain evidence="3">JCM 17986</strain>
    </source>
</reference>
<dbReference type="Proteomes" id="UP001500466">
    <property type="component" value="Unassembled WGS sequence"/>
</dbReference>
<comment type="caution">
    <text evidence="2">The sequence shown here is derived from an EMBL/GenBank/DDBJ whole genome shotgun (WGS) entry which is preliminary data.</text>
</comment>
<keyword evidence="3" id="KW-1185">Reference proteome</keyword>
<evidence type="ECO:0000313" key="2">
    <source>
        <dbReference type="EMBL" id="GAA4959901.1"/>
    </source>
</evidence>
<dbReference type="EMBL" id="BAABHS010000007">
    <property type="protein sequence ID" value="GAA4959901.1"/>
    <property type="molecule type" value="Genomic_DNA"/>
</dbReference>
<sequence>MPVEFDGDHLFEFAQQVDTGRFGGGQGHGDSKRDGTGGGGGYAAHGRSDNTGTKLRRPPPLRFGCLPARPHPLGKPRTARGSGAQRVPTLS</sequence>
<proteinExistence type="predicted"/>
<gene>
    <name evidence="2" type="ORF">GCM10023205_23740</name>
</gene>
<accession>A0ABP9H296</accession>
<feature type="region of interest" description="Disordered" evidence="1">
    <location>
        <begin position="1"/>
        <end position="91"/>
    </location>
</feature>
<evidence type="ECO:0000256" key="1">
    <source>
        <dbReference type="SAM" id="MobiDB-lite"/>
    </source>
</evidence>
<feature type="compositionally biased region" description="Basic and acidic residues" evidence="1">
    <location>
        <begin position="1"/>
        <end position="11"/>
    </location>
</feature>
<protein>
    <submittedName>
        <fullName evidence="2">Uncharacterized protein</fullName>
    </submittedName>
</protein>
<organism evidence="2 3">
    <name type="scientific">Yinghuangia aomiensis</name>
    <dbReference type="NCBI Taxonomy" id="676205"/>
    <lineage>
        <taxon>Bacteria</taxon>
        <taxon>Bacillati</taxon>
        <taxon>Actinomycetota</taxon>
        <taxon>Actinomycetes</taxon>
        <taxon>Kitasatosporales</taxon>
        <taxon>Streptomycetaceae</taxon>
        <taxon>Yinghuangia</taxon>
    </lineage>
</organism>
<name>A0ABP9H296_9ACTN</name>
<evidence type="ECO:0000313" key="3">
    <source>
        <dbReference type="Proteomes" id="UP001500466"/>
    </source>
</evidence>